<protein>
    <submittedName>
        <fullName evidence="1">Uncharacterized protein</fullName>
    </submittedName>
</protein>
<accession>H0EM38</accession>
<dbReference type="GO" id="GO:0005634">
    <property type="term" value="C:nucleus"/>
    <property type="evidence" value="ECO:0007669"/>
    <property type="project" value="TreeGrafter"/>
</dbReference>
<dbReference type="Pfam" id="PF10309">
    <property type="entry name" value="NCBP3"/>
    <property type="match status" value="1"/>
</dbReference>
<dbReference type="OrthoDB" id="422106at2759"/>
<dbReference type="EMBL" id="AGUE01000083">
    <property type="protein sequence ID" value="EHL00382.1"/>
    <property type="molecule type" value="Genomic_DNA"/>
</dbReference>
<dbReference type="PANTHER" id="PTHR16291:SF0">
    <property type="entry name" value="NUCLEAR CAP-BINDING PROTEIN SUBUNIT 3"/>
    <property type="match status" value="1"/>
</dbReference>
<dbReference type="PANTHER" id="PTHR16291">
    <property type="entry name" value="NUCLEAR CAP-BINDING PROTEIN SUBUNIT 3"/>
    <property type="match status" value="1"/>
</dbReference>
<dbReference type="InParanoid" id="H0EM38"/>
<dbReference type="InterPro" id="IPR019416">
    <property type="entry name" value="NCBP3"/>
</dbReference>
<dbReference type="GO" id="GO:0003729">
    <property type="term" value="F:mRNA binding"/>
    <property type="evidence" value="ECO:0007669"/>
    <property type="project" value="InterPro"/>
</dbReference>
<dbReference type="AlphaFoldDB" id="H0EM38"/>
<keyword evidence="2" id="KW-1185">Reference proteome</keyword>
<comment type="caution">
    <text evidence="1">The sequence shown here is derived from an EMBL/GenBank/DDBJ whole genome shotgun (WGS) entry which is preliminary data.</text>
</comment>
<proteinExistence type="predicted"/>
<organism evidence="1 2">
    <name type="scientific">Glarea lozoyensis (strain ATCC 74030 / MF5533)</name>
    <dbReference type="NCBI Taxonomy" id="1104152"/>
    <lineage>
        <taxon>Eukaryota</taxon>
        <taxon>Fungi</taxon>
        <taxon>Dikarya</taxon>
        <taxon>Ascomycota</taxon>
        <taxon>Pezizomycotina</taxon>
        <taxon>Leotiomycetes</taxon>
        <taxon>Helotiales</taxon>
        <taxon>Helotiaceae</taxon>
        <taxon>Glarea</taxon>
    </lineage>
</organism>
<gene>
    <name evidence="1" type="ORF">M7I_3664</name>
</gene>
<name>H0EM38_GLAL7</name>
<evidence type="ECO:0000313" key="1">
    <source>
        <dbReference type="EMBL" id="EHL00382.1"/>
    </source>
</evidence>
<sequence>MATDMDIEMDIDVGFTVEDHGIPEIDILPDAGPQLNGETPILNAPGEQHDSASLELAPNKVHIRGLDNLTTKDIRTFATEHYVENSPEHIEWIDDTSANLVYESEEVALQALQALVQSEITDIASASSLQTMIQRNDAKEAEVAVGEDIGIAMMAGIEVNVTMIENKKVLEDQREITQALYLIAIPEDDE</sequence>
<dbReference type="HOGENOM" id="CLU_1428127_0_0_1"/>
<reference evidence="1 2" key="1">
    <citation type="journal article" date="2012" name="Eukaryot. Cell">
        <title>Genome sequence of the fungus Glarea lozoyensis: the first genome sequence of a species from the Helotiaceae family.</title>
        <authorList>
            <person name="Youssar L."/>
            <person name="Gruening B.A."/>
            <person name="Erxleben A."/>
            <person name="Guenther S."/>
            <person name="Huettel W."/>
        </authorList>
    </citation>
    <scope>NUCLEOTIDE SEQUENCE [LARGE SCALE GENOMIC DNA]</scope>
    <source>
        <strain evidence="2">ATCC 74030 / MF5533</strain>
    </source>
</reference>
<evidence type="ECO:0000313" key="2">
    <source>
        <dbReference type="Proteomes" id="UP000005446"/>
    </source>
</evidence>
<dbReference type="Proteomes" id="UP000005446">
    <property type="component" value="Unassembled WGS sequence"/>
</dbReference>
<dbReference type="GO" id="GO:0000340">
    <property type="term" value="F:RNA 7-methylguanosine cap binding"/>
    <property type="evidence" value="ECO:0007669"/>
    <property type="project" value="InterPro"/>
</dbReference>